<dbReference type="Gene3D" id="3.10.10.10">
    <property type="entry name" value="HIV Type 1 Reverse Transcriptase, subunit A, domain 1"/>
    <property type="match status" value="1"/>
</dbReference>
<dbReference type="CDD" id="cd01647">
    <property type="entry name" value="RT_LTR"/>
    <property type="match status" value="1"/>
</dbReference>
<dbReference type="Pfam" id="PF00078">
    <property type="entry name" value="RVT_1"/>
    <property type="match status" value="1"/>
</dbReference>
<dbReference type="PANTHER" id="PTHR24559">
    <property type="entry name" value="TRANSPOSON TY3-I GAG-POL POLYPROTEIN"/>
    <property type="match status" value="1"/>
</dbReference>
<dbReference type="InterPro" id="IPR000477">
    <property type="entry name" value="RT_dom"/>
</dbReference>
<evidence type="ECO:0000313" key="3">
    <source>
        <dbReference type="EMBL" id="KAJ8878294.1"/>
    </source>
</evidence>
<feature type="region of interest" description="Disordered" evidence="1">
    <location>
        <begin position="1"/>
        <end position="37"/>
    </location>
</feature>
<evidence type="ECO:0000259" key="2">
    <source>
        <dbReference type="Pfam" id="PF00078"/>
    </source>
</evidence>
<organism evidence="3 4">
    <name type="scientific">Dryococelus australis</name>
    <dbReference type="NCBI Taxonomy" id="614101"/>
    <lineage>
        <taxon>Eukaryota</taxon>
        <taxon>Metazoa</taxon>
        <taxon>Ecdysozoa</taxon>
        <taxon>Arthropoda</taxon>
        <taxon>Hexapoda</taxon>
        <taxon>Insecta</taxon>
        <taxon>Pterygota</taxon>
        <taxon>Neoptera</taxon>
        <taxon>Polyneoptera</taxon>
        <taxon>Phasmatodea</taxon>
        <taxon>Verophasmatodea</taxon>
        <taxon>Anareolatae</taxon>
        <taxon>Phasmatidae</taxon>
        <taxon>Eurycanthinae</taxon>
        <taxon>Dryococelus</taxon>
    </lineage>
</organism>
<feature type="compositionally biased region" description="Basic and acidic residues" evidence="1">
    <location>
        <begin position="12"/>
        <end position="21"/>
    </location>
</feature>
<dbReference type="EMBL" id="JARBHB010000007">
    <property type="protein sequence ID" value="KAJ8878294.1"/>
    <property type="molecule type" value="Genomic_DNA"/>
</dbReference>
<evidence type="ECO:0000313" key="4">
    <source>
        <dbReference type="Proteomes" id="UP001159363"/>
    </source>
</evidence>
<accession>A0ABQ9H1V5</accession>
<evidence type="ECO:0000256" key="1">
    <source>
        <dbReference type="SAM" id="MobiDB-lite"/>
    </source>
</evidence>
<dbReference type="PANTHER" id="PTHR24559:SF444">
    <property type="entry name" value="REVERSE TRANSCRIPTASE DOMAIN-CONTAINING PROTEIN"/>
    <property type="match status" value="1"/>
</dbReference>
<name>A0ABQ9H1V5_9NEOP</name>
<dbReference type="Proteomes" id="UP001159363">
    <property type="component" value="Chromosome 6"/>
</dbReference>
<dbReference type="Gene3D" id="3.30.70.270">
    <property type="match status" value="1"/>
</dbReference>
<proteinExistence type="predicted"/>
<dbReference type="SUPFAM" id="SSF56672">
    <property type="entry name" value="DNA/RNA polymerases"/>
    <property type="match status" value="1"/>
</dbReference>
<gene>
    <name evidence="3" type="ORF">PR048_018871</name>
</gene>
<dbReference type="InterPro" id="IPR043128">
    <property type="entry name" value="Rev_trsase/Diguanyl_cyclase"/>
</dbReference>
<reference evidence="3 4" key="1">
    <citation type="submission" date="2023-02" db="EMBL/GenBank/DDBJ databases">
        <title>LHISI_Scaffold_Assembly.</title>
        <authorList>
            <person name="Stuart O.P."/>
            <person name="Cleave R."/>
            <person name="Magrath M.J.L."/>
            <person name="Mikheyev A.S."/>
        </authorList>
    </citation>
    <scope>NUCLEOTIDE SEQUENCE [LARGE SCALE GENOMIC DNA]</scope>
    <source>
        <strain evidence="3">Daus_M_001</strain>
        <tissue evidence="3">Leg muscle</tissue>
    </source>
</reference>
<dbReference type="InterPro" id="IPR053134">
    <property type="entry name" value="RNA-dir_DNA_polymerase"/>
</dbReference>
<protein>
    <recommendedName>
        <fullName evidence="2">Reverse transcriptase domain-containing protein</fullName>
    </recommendedName>
</protein>
<sequence length="463" mass="52406">MRVNEASMQLRWNERENERTPRTPANQRHSPARFPYGKIRGDPAGNRTLLALVTLHQATIFTSWDLKCGYRQVPVKLQDRETTVLTATDERWFQFCAMPFGLKCAPATFQSMLVRILDGLIWEYTLAYLDDVIAWSSSWEEQVAHLSVVLERLAINGLTCATNKCHVGETSQGTSTGEWSVTRNARSADITRQVPSLLTHVLPVEGNVLVPRPSFSSSPSSCASLSVYLPPRVLVLWQAGPGCKDLPPDPHLQAGDTVLRVEKGCCSIRDRQTARLLPGFQRLSPRTTRYRGLNDVATSYRARREPLPPVDRAATLTISAVEFYGMKTAVVEWPSYSLPTWMNLVRFLAGSLPYVRMWESCRTTPLVYGFHRESPISSAFAFRRFSIPRYSFTLICSPDLDVKIRTNLFTHFHDMSGYRGSTTMSPVFPFEYYTSCCTLTRQQDQQDCIDDSLFVCDAKIDMN</sequence>
<feature type="domain" description="Reverse transcriptase" evidence="2">
    <location>
        <begin position="53"/>
        <end position="168"/>
    </location>
</feature>
<dbReference type="InterPro" id="IPR043502">
    <property type="entry name" value="DNA/RNA_pol_sf"/>
</dbReference>
<comment type="caution">
    <text evidence="3">The sequence shown here is derived from an EMBL/GenBank/DDBJ whole genome shotgun (WGS) entry which is preliminary data.</text>
</comment>
<keyword evidence="4" id="KW-1185">Reference proteome</keyword>